<dbReference type="EMBL" id="CAXITT010000928">
    <property type="protein sequence ID" value="CAL1547243.1"/>
    <property type="molecule type" value="Genomic_DNA"/>
</dbReference>
<dbReference type="Pfam" id="PF06058">
    <property type="entry name" value="DCP1"/>
    <property type="match status" value="1"/>
</dbReference>
<feature type="domain" description="mRNA-decapping enzyme C-terminal" evidence="7">
    <location>
        <begin position="423"/>
        <end position="463"/>
    </location>
</feature>
<dbReference type="GO" id="GO:0006397">
    <property type="term" value="P:mRNA processing"/>
    <property type="evidence" value="ECO:0007669"/>
    <property type="project" value="UniProtKB-KW"/>
</dbReference>
<dbReference type="InterPro" id="IPR011993">
    <property type="entry name" value="PH-like_dom_sf"/>
</dbReference>
<dbReference type="Gene3D" id="6.10.140.2030">
    <property type="match status" value="1"/>
</dbReference>
<proteinExistence type="inferred from homology"/>
<gene>
    <name evidence="8" type="ORF">GSLYS_00020568001</name>
</gene>
<evidence type="ECO:0000313" key="8">
    <source>
        <dbReference type="EMBL" id="CAL1547243.1"/>
    </source>
</evidence>
<evidence type="ECO:0000256" key="5">
    <source>
        <dbReference type="ARBA" id="ARBA00023161"/>
    </source>
</evidence>
<dbReference type="Proteomes" id="UP001497497">
    <property type="component" value="Unassembled WGS sequence"/>
</dbReference>
<feature type="compositionally biased region" description="Basic and acidic residues" evidence="6">
    <location>
        <begin position="110"/>
        <end position="124"/>
    </location>
</feature>
<sequence length="464" mass="49879">MILNRKDLNNLVQPLTSQVEFHLNTPFLLFKKLSDDIEDAILGIWFVDTGECIRLTEKIQSILREVSGRCEEKGSNPEGASSRGLILESKASGPGQNILSLLSNAQKTYDQEHGASYEHTDPRPIKHASGDASGMSQISLADLFRTVNQHTAKAGMVDTGTDTSKHPVYARSLSVTEVEAQRMETKPTQDNRHPLLKLISSKTVEEIEKQHIEEHKRLKGGGGMPPEVSSSSGHGGRSPGASSEAGIDLMQLLRQGRSKQPVKTPSNEGDSGDKGGTLTQDGVSAVKKLISMQDPQFGTNRGFIPVSLPSHAHSVNEIESSLGINSFPAMPDAPLAEDLIGGRRRDNSGSSIFPSMLKPSDLDPSLARPKSPPAGNTAFTPSVTALLTPQAFLDRPFQDSLLTMVTPPPSASTSSALPSSGLNPLNRDQLQQAMIHLIKNDSNFLNTIHAAYLESFNAATGNKS</sequence>
<evidence type="ECO:0000256" key="6">
    <source>
        <dbReference type="SAM" id="MobiDB-lite"/>
    </source>
</evidence>
<dbReference type="SUPFAM" id="SSF50729">
    <property type="entry name" value="PH domain-like"/>
    <property type="match status" value="1"/>
</dbReference>
<evidence type="ECO:0000256" key="4">
    <source>
        <dbReference type="ARBA" id="ARBA00022664"/>
    </source>
</evidence>
<feature type="region of interest" description="Disordered" evidence="6">
    <location>
        <begin position="257"/>
        <end position="280"/>
    </location>
</feature>
<evidence type="ECO:0000313" key="9">
    <source>
        <dbReference type="Proteomes" id="UP001497497"/>
    </source>
</evidence>
<dbReference type="AlphaFoldDB" id="A0AAV2IM45"/>
<feature type="region of interest" description="Disordered" evidence="6">
    <location>
        <begin position="110"/>
        <end position="132"/>
    </location>
</feature>
<evidence type="ECO:0000256" key="3">
    <source>
        <dbReference type="ARBA" id="ARBA00022490"/>
    </source>
</evidence>
<evidence type="ECO:0000256" key="1">
    <source>
        <dbReference type="ARBA" id="ARBA00004496"/>
    </source>
</evidence>
<evidence type="ECO:0000259" key="7">
    <source>
        <dbReference type="Pfam" id="PF16741"/>
    </source>
</evidence>
<name>A0AAV2IM45_LYMST</name>
<comment type="similarity">
    <text evidence="2">Belongs to the DCP1 family.</text>
</comment>
<keyword evidence="5" id="KW-0866">Nonsense-mediated mRNA decay</keyword>
<organism evidence="8 9">
    <name type="scientific">Lymnaea stagnalis</name>
    <name type="common">Great pond snail</name>
    <name type="synonym">Helix stagnalis</name>
    <dbReference type="NCBI Taxonomy" id="6523"/>
    <lineage>
        <taxon>Eukaryota</taxon>
        <taxon>Metazoa</taxon>
        <taxon>Spiralia</taxon>
        <taxon>Lophotrochozoa</taxon>
        <taxon>Mollusca</taxon>
        <taxon>Gastropoda</taxon>
        <taxon>Heterobranchia</taxon>
        <taxon>Euthyneura</taxon>
        <taxon>Panpulmonata</taxon>
        <taxon>Hygrophila</taxon>
        <taxon>Lymnaeoidea</taxon>
        <taxon>Lymnaeidae</taxon>
        <taxon>Lymnaea</taxon>
    </lineage>
</organism>
<dbReference type="GO" id="GO:0000290">
    <property type="term" value="P:deadenylation-dependent decapping of nuclear-transcribed mRNA"/>
    <property type="evidence" value="ECO:0007669"/>
    <property type="project" value="InterPro"/>
</dbReference>
<keyword evidence="3" id="KW-0963">Cytoplasm</keyword>
<feature type="region of interest" description="Disordered" evidence="6">
    <location>
        <begin position="213"/>
        <end position="243"/>
    </location>
</feature>
<dbReference type="InterPro" id="IPR031953">
    <property type="entry name" value="mRNA_decap_C"/>
</dbReference>
<keyword evidence="4" id="KW-0507">mRNA processing</keyword>
<feature type="region of interest" description="Disordered" evidence="6">
    <location>
        <begin position="339"/>
        <end position="380"/>
    </location>
</feature>
<dbReference type="GO" id="GO:0008047">
    <property type="term" value="F:enzyme activator activity"/>
    <property type="evidence" value="ECO:0007669"/>
    <property type="project" value="InterPro"/>
</dbReference>
<reference evidence="8 9" key="1">
    <citation type="submission" date="2024-04" db="EMBL/GenBank/DDBJ databases">
        <authorList>
            <consortium name="Genoscope - CEA"/>
            <person name="William W."/>
        </authorList>
    </citation>
    <scope>NUCLEOTIDE SEQUENCE [LARGE SCALE GENOMIC DNA]</scope>
</reference>
<dbReference type="PANTHER" id="PTHR16290">
    <property type="entry name" value="TRANSCRIPTION FACTOR SMIF DECAPPING ENZYME DCP1"/>
    <property type="match status" value="1"/>
</dbReference>
<dbReference type="GO" id="GO:0031087">
    <property type="term" value="P:deadenylation-independent decapping of nuclear-transcribed mRNA"/>
    <property type="evidence" value="ECO:0007669"/>
    <property type="project" value="TreeGrafter"/>
</dbReference>
<dbReference type="GO" id="GO:0000932">
    <property type="term" value="C:P-body"/>
    <property type="evidence" value="ECO:0007669"/>
    <property type="project" value="TreeGrafter"/>
</dbReference>
<comment type="subcellular location">
    <subcellularLocation>
        <location evidence="1">Cytoplasm</location>
    </subcellularLocation>
</comment>
<comment type="caution">
    <text evidence="8">The sequence shown here is derived from an EMBL/GenBank/DDBJ whole genome shotgun (WGS) entry which is preliminary data.</text>
</comment>
<protein>
    <recommendedName>
        <fullName evidence="7">mRNA-decapping enzyme C-terminal domain-containing protein</fullName>
    </recommendedName>
</protein>
<accession>A0AAV2IM45</accession>
<evidence type="ECO:0000256" key="2">
    <source>
        <dbReference type="ARBA" id="ARBA00008778"/>
    </source>
</evidence>
<dbReference type="Pfam" id="PF16741">
    <property type="entry name" value="mRNA_decap_C"/>
    <property type="match status" value="1"/>
</dbReference>
<dbReference type="Gene3D" id="2.30.29.30">
    <property type="entry name" value="Pleckstrin-homology domain (PH domain)/Phosphotyrosine-binding domain (PTB)"/>
    <property type="match status" value="1"/>
</dbReference>
<dbReference type="PANTHER" id="PTHR16290:SF0">
    <property type="entry name" value="DECAPPING PROTEIN 1, ISOFORM A"/>
    <property type="match status" value="1"/>
</dbReference>
<keyword evidence="9" id="KW-1185">Reference proteome</keyword>
<dbReference type="InterPro" id="IPR010334">
    <property type="entry name" value="Dcp1"/>
</dbReference>
<dbReference type="GO" id="GO:0000184">
    <property type="term" value="P:nuclear-transcribed mRNA catabolic process, nonsense-mediated decay"/>
    <property type="evidence" value="ECO:0007669"/>
    <property type="project" value="UniProtKB-KW"/>
</dbReference>
<dbReference type="GO" id="GO:0003729">
    <property type="term" value="F:mRNA binding"/>
    <property type="evidence" value="ECO:0007669"/>
    <property type="project" value="TreeGrafter"/>
</dbReference>